<organism evidence="2">
    <name type="scientific">marine sediment metagenome</name>
    <dbReference type="NCBI Taxonomy" id="412755"/>
    <lineage>
        <taxon>unclassified sequences</taxon>
        <taxon>metagenomes</taxon>
        <taxon>ecological metagenomes</taxon>
    </lineage>
</organism>
<feature type="transmembrane region" description="Helical" evidence="1">
    <location>
        <begin position="81"/>
        <end position="102"/>
    </location>
</feature>
<feature type="transmembrane region" description="Helical" evidence="1">
    <location>
        <begin position="53"/>
        <end position="75"/>
    </location>
</feature>
<keyword evidence="1" id="KW-1133">Transmembrane helix</keyword>
<dbReference type="AlphaFoldDB" id="X1H8F2"/>
<feature type="non-terminal residue" evidence="2">
    <location>
        <position position="1"/>
    </location>
</feature>
<protein>
    <submittedName>
        <fullName evidence="2">Uncharacterized protein</fullName>
    </submittedName>
</protein>
<evidence type="ECO:0000256" key="1">
    <source>
        <dbReference type="SAM" id="Phobius"/>
    </source>
</evidence>
<keyword evidence="1" id="KW-0472">Membrane</keyword>
<feature type="transmembrane region" description="Helical" evidence="1">
    <location>
        <begin position="12"/>
        <end position="32"/>
    </location>
</feature>
<accession>X1H8F2</accession>
<sequence>DGIFNFGLDEKWGSLLAAVVLFGPPTVLLGTVSPTAVRWLTRRASDSGLNTGLVLALSTVASFAGCVVTAFYLVLLSVRRTIFTSGAVLVALGVTILLQAAVQSRRSPSANDEV</sequence>
<gene>
    <name evidence="2" type="ORF">S03H2_26331</name>
</gene>
<dbReference type="EMBL" id="BARU01015227">
    <property type="protein sequence ID" value="GAH41578.1"/>
    <property type="molecule type" value="Genomic_DNA"/>
</dbReference>
<keyword evidence="1" id="KW-0812">Transmembrane</keyword>
<feature type="non-terminal residue" evidence="2">
    <location>
        <position position="114"/>
    </location>
</feature>
<comment type="caution">
    <text evidence="2">The sequence shown here is derived from an EMBL/GenBank/DDBJ whole genome shotgun (WGS) entry which is preliminary data.</text>
</comment>
<reference evidence="2" key="1">
    <citation type="journal article" date="2014" name="Front. Microbiol.">
        <title>High frequency of phylogenetically diverse reductive dehalogenase-homologous genes in deep subseafloor sedimentary metagenomes.</title>
        <authorList>
            <person name="Kawai M."/>
            <person name="Futagami T."/>
            <person name="Toyoda A."/>
            <person name="Takaki Y."/>
            <person name="Nishi S."/>
            <person name="Hori S."/>
            <person name="Arai W."/>
            <person name="Tsubouchi T."/>
            <person name="Morono Y."/>
            <person name="Uchiyama I."/>
            <person name="Ito T."/>
            <person name="Fujiyama A."/>
            <person name="Inagaki F."/>
            <person name="Takami H."/>
        </authorList>
    </citation>
    <scope>NUCLEOTIDE SEQUENCE</scope>
    <source>
        <strain evidence="2">Expedition CK06-06</strain>
    </source>
</reference>
<evidence type="ECO:0000313" key="2">
    <source>
        <dbReference type="EMBL" id="GAH41578.1"/>
    </source>
</evidence>
<name>X1H8F2_9ZZZZ</name>
<proteinExistence type="predicted"/>